<evidence type="ECO:0000256" key="4">
    <source>
        <dbReference type="ARBA" id="ARBA00023136"/>
    </source>
</evidence>
<evidence type="ECO:0000313" key="7">
    <source>
        <dbReference type="EMBL" id="PJK30418.1"/>
    </source>
</evidence>
<keyword evidence="4 5" id="KW-0472">Membrane</keyword>
<keyword evidence="3 5" id="KW-1133">Transmembrane helix</keyword>
<feature type="transmembrane region" description="Helical" evidence="5">
    <location>
        <begin position="95"/>
        <end position="116"/>
    </location>
</feature>
<dbReference type="EMBL" id="PHIG01000028">
    <property type="protein sequence ID" value="PJK30418.1"/>
    <property type="molecule type" value="Genomic_DNA"/>
</dbReference>
<keyword evidence="2 5" id="KW-0812">Transmembrane</keyword>
<evidence type="ECO:0000256" key="1">
    <source>
        <dbReference type="ARBA" id="ARBA00004370"/>
    </source>
</evidence>
<dbReference type="GO" id="GO:0008610">
    <property type="term" value="P:lipid biosynthetic process"/>
    <property type="evidence" value="ECO:0007669"/>
    <property type="project" value="InterPro"/>
</dbReference>
<feature type="transmembrane region" description="Helical" evidence="5">
    <location>
        <begin position="12"/>
        <end position="32"/>
    </location>
</feature>
<evidence type="ECO:0000256" key="2">
    <source>
        <dbReference type="ARBA" id="ARBA00022692"/>
    </source>
</evidence>
<dbReference type="OrthoDB" id="9770329at2"/>
<comment type="subcellular location">
    <subcellularLocation>
        <location evidence="1">Membrane</location>
    </subcellularLocation>
</comment>
<dbReference type="Proteomes" id="UP000229498">
    <property type="component" value="Unassembled WGS sequence"/>
</dbReference>
<dbReference type="PANTHER" id="PTHR11863">
    <property type="entry name" value="STEROL DESATURASE"/>
    <property type="match status" value="1"/>
</dbReference>
<feature type="transmembrane region" description="Helical" evidence="5">
    <location>
        <begin position="149"/>
        <end position="173"/>
    </location>
</feature>
<dbReference type="GO" id="GO:0005506">
    <property type="term" value="F:iron ion binding"/>
    <property type="evidence" value="ECO:0007669"/>
    <property type="project" value="InterPro"/>
</dbReference>
<dbReference type="Pfam" id="PF04116">
    <property type="entry name" value="FA_hydroxylase"/>
    <property type="match status" value="1"/>
</dbReference>
<organism evidence="7 8">
    <name type="scientific">Minwuia thermotolerans</name>
    <dbReference type="NCBI Taxonomy" id="2056226"/>
    <lineage>
        <taxon>Bacteria</taxon>
        <taxon>Pseudomonadati</taxon>
        <taxon>Pseudomonadota</taxon>
        <taxon>Alphaproteobacteria</taxon>
        <taxon>Minwuiales</taxon>
        <taxon>Minwuiaceae</taxon>
        <taxon>Minwuia</taxon>
    </lineage>
</organism>
<evidence type="ECO:0000313" key="8">
    <source>
        <dbReference type="Proteomes" id="UP000229498"/>
    </source>
</evidence>
<name>A0A2M9G3Z6_9PROT</name>
<evidence type="ECO:0000256" key="3">
    <source>
        <dbReference type="ARBA" id="ARBA00022989"/>
    </source>
</evidence>
<dbReference type="GO" id="GO:0016491">
    <property type="term" value="F:oxidoreductase activity"/>
    <property type="evidence" value="ECO:0007669"/>
    <property type="project" value="InterPro"/>
</dbReference>
<accession>A0A2M9G3Z6</accession>
<dbReference type="GO" id="GO:0016020">
    <property type="term" value="C:membrane"/>
    <property type="evidence" value="ECO:0007669"/>
    <property type="project" value="UniProtKB-SubCell"/>
</dbReference>
<protein>
    <submittedName>
        <fullName evidence="7">Fatty acid hydroxylase</fullName>
    </submittedName>
</protein>
<feature type="transmembrane region" description="Helical" evidence="5">
    <location>
        <begin position="44"/>
        <end position="75"/>
    </location>
</feature>
<keyword evidence="8" id="KW-1185">Reference proteome</keyword>
<gene>
    <name evidence="7" type="ORF">CVT23_07115</name>
</gene>
<proteinExistence type="predicted"/>
<feature type="domain" description="Fatty acid hydroxylase" evidence="6">
    <location>
        <begin position="95"/>
        <end position="232"/>
    </location>
</feature>
<dbReference type="RefSeq" id="WP_109795129.1">
    <property type="nucleotide sequence ID" value="NZ_PHIG01000028.1"/>
</dbReference>
<dbReference type="InterPro" id="IPR050307">
    <property type="entry name" value="Sterol_Desaturase_Related"/>
</dbReference>
<evidence type="ECO:0000259" key="6">
    <source>
        <dbReference type="Pfam" id="PF04116"/>
    </source>
</evidence>
<reference evidence="7 8" key="1">
    <citation type="submission" date="2017-11" db="EMBL/GenBank/DDBJ databases">
        <title>Draft genome sequence of Rhizobiales bacterium SY3-13.</title>
        <authorList>
            <person name="Sun C."/>
        </authorList>
    </citation>
    <scope>NUCLEOTIDE SEQUENCE [LARGE SCALE GENOMIC DNA]</scope>
    <source>
        <strain evidence="7 8">SY3-13</strain>
    </source>
</reference>
<comment type="caution">
    <text evidence="7">The sequence shown here is derived from an EMBL/GenBank/DDBJ whole genome shotgun (WGS) entry which is preliminary data.</text>
</comment>
<sequence>MGDFLIENEGAVRIAVFVIILAGMAGLERLVPKRPLGQPRLRRWFGNLAVVAIDTAALRLLFFFLPALAVGFAAWLEAEGVGLLNAVALPYWAEFLIAVLILDLVIYGQHVAFHHVPFLWRMHRMHHADLDIDVTTGLRFHPAEIVLSMLLKLAVIAALGAPALAVLVFEIALNGLAMFNHSNIDLPVWLERPLRRLIITPDVHRVHHSTIPREHNSNFGFNLSVWDRIFRTWRAQPEKGHRGMEIGLSAYRDGARQGLLWMMALPFRRL</sequence>
<dbReference type="AlphaFoldDB" id="A0A2M9G3Z6"/>
<evidence type="ECO:0000256" key="5">
    <source>
        <dbReference type="SAM" id="Phobius"/>
    </source>
</evidence>
<dbReference type="InterPro" id="IPR006694">
    <property type="entry name" value="Fatty_acid_hydroxylase"/>
</dbReference>